<dbReference type="RefSeq" id="WP_068196260.1">
    <property type="nucleotide sequence ID" value="NZ_CP013909.1"/>
</dbReference>
<reference evidence="3 4" key="1">
    <citation type="submission" date="2015-12" db="EMBL/GenBank/DDBJ databases">
        <authorList>
            <person name="Shamseldin A."/>
            <person name="Moawad H."/>
            <person name="Abd El-Rahim W.M."/>
            <person name="Sadowsky M.J."/>
        </authorList>
    </citation>
    <scope>NUCLEOTIDE SEQUENCE [LARGE SCALE GENOMIC DNA]</scope>
    <source>
        <strain evidence="3 4">DG5B</strain>
    </source>
</reference>
<keyword evidence="1" id="KW-0732">Signal</keyword>
<feature type="domain" description="Thioredoxin" evidence="2">
    <location>
        <begin position="9"/>
        <end position="140"/>
    </location>
</feature>
<accession>A0A0U4AEH6</accession>
<dbReference type="InterPro" id="IPR013766">
    <property type="entry name" value="Thioredoxin_domain"/>
</dbReference>
<keyword evidence="4" id="KW-1185">Reference proteome</keyword>
<proteinExistence type="predicted"/>
<feature type="chain" id="PRO_5006846748" description="Thioredoxin domain-containing protein" evidence="1">
    <location>
        <begin position="20"/>
        <end position="394"/>
    </location>
</feature>
<protein>
    <recommendedName>
        <fullName evidence="2">Thioredoxin domain-containing protein</fullName>
    </recommendedName>
</protein>
<dbReference type="Pfam" id="PF13098">
    <property type="entry name" value="Thioredoxin_2"/>
    <property type="match status" value="1"/>
</dbReference>
<dbReference type="AlphaFoldDB" id="A0A0U4AEH6"/>
<dbReference type="InterPro" id="IPR012336">
    <property type="entry name" value="Thioredoxin-like_fold"/>
</dbReference>
<dbReference type="Gene3D" id="3.40.30.10">
    <property type="entry name" value="Glutaredoxin"/>
    <property type="match status" value="1"/>
</dbReference>
<sequence>MRYLFNLIMLLCCSTAAFGQTTAVNFRSGGWAQVLATAKKEHKPIMLYVWSPSCGPCREMARDVFPDPAVGQYYNATFINYKVNLDEGIGKQLGTQYGIVSLPAYLYFNSEGKLMHQTGSGKAAAAFIQDGKDAFDPQKTFFALKKRYKAGERNSDFLYRFSESSGLHQDMALARQVAEEYLKSQRPADLTSVKNLDFIFKLSTDFTSPMTQFFLSHQPDFATHFGQEAITNKTRNMVGWTAAELGQKNDLPGLRNFQASLAQLMPKQAEQWQDLATIKYLLGQPQRNWPAYVNATLAYGQRFAAQDNYTLYEATAYLAAFVNDKALLAKGDQIIQQAIAADRSHFYLLTRAKLLHKLGNDAEATTAATEAIAAATKAGANPDEATAFLAEIKK</sequence>
<dbReference type="OrthoDB" id="645813at2"/>
<feature type="signal peptide" evidence="1">
    <location>
        <begin position="1"/>
        <end position="19"/>
    </location>
</feature>
<evidence type="ECO:0000313" key="4">
    <source>
        <dbReference type="Proteomes" id="UP000059542"/>
    </source>
</evidence>
<dbReference type="EMBL" id="CP013909">
    <property type="protein sequence ID" value="ALW86572.1"/>
    <property type="molecule type" value="Genomic_DNA"/>
</dbReference>
<dbReference type="SUPFAM" id="SSF52833">
    <property type="entry name" value="Thioredoxin-like"/>
    <property type="match status" value="1"/>
</dbReference>
<organism evidence="3 4">
    <name type="scientific">Hymenobacter sedentarius</name>
    <dbReference type="NCBI Taxonomy" id="1411621"/>
    <lineage>
        <taxon>Bacteria</taxon>
        <taxon>Pseudomonadati</taxon>
        <taxon>Bacteroidota</taxon>
        <taxon>Cytophagia</taxon>
        <taxon>Cytophagales</taxon>
        <taxon>Hymenobacteraceae</taxon>
        <taxon>Hymenobacter</taxon>
    </lineage>
</organism>
<dbReference type="KEGG" id="hyg:AUC43_16680"/>
<dbReference type="CDD" id="cd02947">
    <property type="entry name" value="TRX_family"/>
    <property type="match status" value="1"/>
</dbReference>
<dbReference type="Proteomes" id="UP000059542">
    <property type="component" value="Chromosome"/>
</dbReference>
<gene>
    <name evidence="3" type="ORF">AUC43_16680</name>
</gene>
<evidence type="ECO:0000256" key="1">
    <source>
        <dbReference type="SAM" id="SignalP"/>
    </source>
</evidence>
<dbReference type="InterPro" id="IPR036249">
    <property type="entry name" value="Thioredoxin-like_sf"/>
</dbReference>
<dbReference type="PROSITE" id="PS51352">
    <property type="entry name" value="THIOREDOXIN_2"/>
    <property type="match status" value="1"/>
</dbReference>
<dbReference type="STRING" id="1411621.AUC43_16680"/>
<evidence type="ECO:0000259" key="2">
    <source>
        <dbReference type="PROSITE" id="PS51352"/>
    </source>
</evidence>
<name>A0A0U4AEH6_9BACT</name>
<evidence type="ECO:0000313" key="3">
    <source>
        <dbReference type="EMBL" id="ALW86572.1"/>
    </source>
</evidence>